<proteinExistence type="inferred from homology"/>
<feature type="region of interest" description="SAW" evidence="3">
    <location>
        <begin position="325"/>
        <end position="406"/>
    </location>
</feature>
<evidence type="ECO:0000313" key="4">
    <source>
        <dbReference type="EMBL" id="EPS73590.1"/>
    </source>
</evidence>
<dbReference type="Proteomes" id="UP000015453">
    <property type="component" value="Unassembled WGS sequence"/>
</dbReference>
<comment type="caution">
    <text evidence="4">The sequence shown here is derived from an EMBL/GenBank/DDBJ whole genome shotgun (WGS) entry which is preliminary data.</text>
</comment>
<organism evidence="4 5">
    <name type="scientific">Genlisea aurea</name>
    <dbReference type="NCBI Taxonomy" id="192259"/>
    <lineage>
        <taxon>Eukaryota</taxon>
        <taxon>Viridiplantae</taxon>
        <taxon>Streptophyta</taxon>
        <taxon>Embryophyta</taxon>
        <taxon>Tracheophyta</taxon>
        <taxon>Spermatophyta</taxon>
        <taxon>Magnoliopsida</taxon>
        <taxon>eudicotyledons</taxon>
        <taxon>Gunneridae</taxon>
        <taxon>Pentapetalae</taxon>
        <taxon>asterids</taxon>
        <taxon>lamiids</taxon>
        <taxon>Lamiales</taxon>
        <taxon>Lentibulariaceae</taxon>
        <taxon>Genlisea</taxon>
    </lineage>
</organism>
<feature type="non-terminal residue" evidence="4">
    <location>
        <position position="1"/>
    </location>
</feature>
<evidence type="ECO:0000256" key="3">
    <source>
        <dbReference type="PROSITE-ProRule" id="PRU01191"/>
    </source>
</evidence>
<comment type="caution">
    <text evidence="3">Lacks conserved residue(s) required for the propagation of feature annotation.</text>
</comment>
<evidence type="ECO:0000313" key="5">
    <source>
        <dbReference type="Proteomes" id="UP000015453"/>
    </source>
</evidence>
<dbReference type="EMBL" id="AUSU01000386">
    <property type="protein sequence ID" value="EPS73590.1"/>
    <property type="molecule type" value="Genomic_DNA"/>
</dbReference>
<sequence length="407" mass="46050">RTPPWPDFPTSKSDADCMERLLTYCAAAIESNEATLAQQILWVLNNIAPADGDSNQRLAWGFLRALISRAVKSGNSKLLTAVADVLGDGVEAAIRRNHRFSIMELAGFVDLTPWHRFGFTAANAAVIEAVEGYPVIHIVDLSSTHCMQIPTLIDDIATRMAHSPPSLIKLTVAARTGGEIPPLRDFSYDELGWKLTNFARIRNLTLEFRPVPCTHSDGFSSLIHRLQIQPRDHRREALVLNCHMTLHCIPECLRDAFLRSARSLNPRAVVVVEEDVDLSSADLVQRVRSAYNYLWIQYDSMETVVWRQREWVEAEIWWKIENVVAQEGWGRVERAEAKGRWVQRMRKAGYGSVRFGEATVEEVKGMLEEHAAGWGLKREEENEEQGIHHLVLTWKGHNVLFASAWAP</sequence>
<evidence type="ECO:0000256" key="1">
    <source>
        <dbReference type="ARBA" id="ARBA00023015"/>
    </source>
</evidence>
<name>S8D2G0_9LAMI</name>
<dbReference type="PROSITE" id="PS50985">
    <property type="entry name" value="GRAS"/>
    <property type="match status" value="1"/>
</dbReference>
<keyword evidence="2" id="KW-0804">Transcription</keyword>
<keyword evidence="5" id="KW-1185">Reference proteome</keyword>
<feature type="region of interest" description="Leucine repeat II (LRII)" evidence="3">
    <location>
        <begin position="190"/>
        <end position="222"/>
    </location>
</feature>
<dbReference type="OrthoDB" id="767511at2759"/>
<accession>S8D2G0</accession>
<keyword evidence="1" id="KW-0805">Transcription regulation</keyword>
<reference evidence="4 5" key="1">
    <citation type="journal article" date="2013" name="BMC Genomics">
        <title>The miniature genome of a carnivorous plant Genlisea aurea contains a low number of genes and short non-coding sequences.</title>
        <authorList>
            <person name="Leushkin E.V."/>
            <person name="Sutormin R.A."/>
            <person name="Nabieva E.R."/>
            <person name="Penin A.A."/>
            <person name="Kondrashov A.S."/>
            <person name="Logacheva M.D."/>
        </authorList>
    </citation>
    <scope>NUCLEOTIDE SEQUENCE [LARGE SCALE GENOMIC DNA]</scope>
</reference>
<dbReference type="InterPro" id="IPR005202">
    <property type="entry name" value="TF_GRAS"/>
</dbReference>
<evidence type="ECO:0000256" key="2">
    <source>
        <dbReference type="ARBA" id="ARBA00023163"/>
    </source>
</evidence>
<dbReference type="Pfam" id="PF03514">
    <property type="entry name" value="GRAS"/>
    <property type="match status" value="1"/>
</dbReference>
<dbReference type="AlphaFoldDB" id="S8D2G0"/>
<feature type="non-terminal residue" evidence="4">
    <location>
        <position position="407"/>
    </location>
</feature>
<protein>
    <submittedName>
        <fullName evidence="4">Uncharacterized protein</fullName>
    </submittedName>
</protein>
<comment type="similarity">
    <text evidence="3">Belongs to the GRAS family.</text>
</comment>
<dbReference type="PANTHER" id="PTHR31636">
    <property type="entry name" value="OSJNBA0084A10.13 PROTEIN-RELATED"/>
    <property type="match status" value="1"/>
</dbReference>
<feature type="short sequence motif" description="VHIID" evidence="3">
    <location>
        <begin position="136"/>
        <end position="140"/>
    </location>
</feature>
<gene>
    <name evidence="4" type="ORF">M569_01167</name>
</gene>